<feature type="transmembrane region" description="Helical" evidence="10">
    <location>
        <begin position="14"/>
        <end position="33"/>
    </location>
</feature>
<keyword evidence="9 10" id="KW-0472">Membrane</keyword>
<evidence type="ECO:0000313" key="11">
    <source>
        <dbReference type="EMBL" id="MFC3909466.1"/>
    </source>
</evidence>
<evidence type="ECO:0000256" key="2">
    <source>
        <dbReference type="ARBA" id="ARBA00010637"/>
    </source>
</evidence>
<dbReference type="RefSeq" id="WP_382343716.1">
    <property type="nucleotide sequence ID" value="NZ_JBHSAB010000024.1"/>
</dbReference>
<evidence type="ECO:0000256" key="8">
    <source>
        <dbReference type="ARBA" id="ARBA00022989"/>
    </source>
</evidence>
<keyword evidence="6 10" id="KW-0812">Transmembrane</keyword>
<dbReference type="InterPro" id="IPR023229">
    <property type="entry name" value="T2SS_M_periplasmic_sf"/>
</dbReference>
<keyword evidence="7" id="KW-0653">Protein transport</keyword>
<keyword evidence="5" id="KW-0997">Cell inner membrane</keyword>
<evidence type="ECO:0000256" key="1">
    <source>
        <dbReference type="ARBA" id="ARBA00004377"/>
    </source>
</evidence>
<evidence type="ECO:0000256" key="6">
    <source>
        <dbReference type="ARBA" id="ARBA00022692"/>
    </source>
</evidence>
<comment type="subcellular location">
    <subcellularLocation>
        <location evidence="1">Cell inner membrane</location>
        <topology evidence="1">Single-pass membrane protein</topology>
    </subcellularLocation>
</comment>
<dbReference type="Gene3D" id="3.30.1360.100">
    <property type="entry name" value="General secretion pathway protein M, EpsM"/>
    <property type="match status" value="1"/>
</dbReference>
<evidence type="ECO:0000256" key="7">
    <source>
        <dbReference type="ARBA" id="ARBA00022927"/>
    </source>
</evidence>
<gene>
    <name evidence="11" type="primary">gspM</name>
    <name evidence="11" type="ORF">ACFORL_10325</name>
</gene>
<keyword evidence="12" id="KW-1185">Reference proteome</keyword>
<evidence type="ECO:0000313" key="12">
    <source>
        <dbReference type="Proteomes" id="UP001595758"/>
    </source>
</evidence>
<comment type="similarity">
    <text evidence="2">Belongs to the GSP M family.</text>
</comment>
<keyword evidence="8 10" id="KW-1133">Transmembrane helix</keyword>
<keyword evidence="4" id="KW-1003">Cell membrane</keyword>
<evidence type="ECO:0000256" key="5">
    <source>
        <dbReference type="ARBA" id="ARBA00022519"/>
    </source>
</evidence>
<accession>A0ABV8CHG6</accession>
<evidence type="ECO:0000256" key="9">
    <source>
        <dbReference type="ARBA" id="ARBA00023136"/>
    </source>
</evidence>
<sequence length="155" mass="17279">MMQYWANLNERDRVAAIVGVAVLIAYLFYLLVYSPLNNAVASKTKELQEKQVTYNWMQQVSTSTTTSRSLITTTNNKLLTVIASQLQAPAFQKFPNQLQQTSQGDIQLGFETVPYNQFLKWLWALGNQYAITVKTLAINNTGTPGLVKVTAVIGS</sequence>
<keyword evidence="3" id="KW-0813">Transport</keyword>
<protein>
    <submittedName>
        <fullName evidence="11">Type II secretion system protein GspM</fullName>
    </submittedName>
</protein>
<dbReference type="InterPro" id="IPR007690">
    <property type="entry name" value="T2SS_GspM"/>
</dbReference>
<dbReference type="Proteomes" id="UP001595758">
    <property type="component" value="Unassembled WGS sequence"/>
</dbReference>
<evidence type="ECO:0000256" key="10">
    <source>
        <dbReference type="SAM" id="Phobius"/>
    </source>
</evidence>
<organism evidence="11 12">
    <name type="scientific">Legionella dresdenensis</name>
    <dbReference type="NCBI Taxonomy" id="450200"/>
    <lineage>
        <taxon>Bacteria</taxon>
        <taxon>Pseudomonadati</taxon>
        <taxon>Pseudomonadota</taxon>
        <taxon>Gammaproteobacteria</taxon>
        <taxon>Legionellales</taxon>
        <taxon>Legionellaceae</taxon>
        <taxon>Legionella</taxon>
    </lineage>
</organism>
<dbReference type="Pfam" id="PF04612">
    <property type="entry name" value="T2SSM"/>
    <property type="match status" value="1"/>
</dbReference>
<proteinExistence type="inferred from homology"/>
<dbReference type="SUPFAM" id="SSF103054">
    <property type="entry name" value="General secretion pathway protein M, EpsM"/>
    <property type="match status" value="1"/>
</dbReference>
<dbReference type="EMBL" id="JBHSAB010000024">
    <property type="protein sequence ID" value="MFC3909466.1"/>
    <property type="molecule type" value="Genomic_DNA"/>
</dbReference>
<evidence type="ECO:0000256" key="4">
    <source>
        <dbReference type="ARBA" id="ARBA00022475"/>
    </source>
</evidence>
<comment type="caution">
    <text evidence="11">The sequence shown here is derived from an EMBL/GenBank/DDBJ whole genome shotgun (WGS) entry which is preliminary data.</text>
</comment>
<name>A0ABV8CHG6_9GAMM</name>
<reference evidence="12" key="1">
    <citation type="journal article" date="2019" name="Int. J. Syst. Evol. Microbiol.">
        <title>The Global Catalogue of Microorganisms (GCM) 10K type strain sequencing project: providing services to taxonomists for standard genome sequencing and annotation.</title>
        <authorList>
            <consortium name="The Broad Institute Genomics Platform"/>
            <consortium name="The Broad Institute Genome Sequencing Center for Infectious Disease"/>
            <person name="Wu L."/>
            <person name="Ma J."/>
        </authorList>
    </citation>
    <scope>NUCLEOTIDE SEQUENCE [LARGE SCALE GENOMIC DNA]</scope>
    <source>
        <strain evidence="12">CCUG 59858</strain>
    </source>
</reference>
<evidence type="ECO:0000256" key="3">
    <source>
        <dbReference type="ARBA" id="ARBA00022448"/>
    </source>
</evidence>